<organism evidence="4 5">
    <name type="scientific">Microcystis aeruginosa Ma_QC_C_20070703_M131</name>
    <dbReference type="NCBI Taxonomy" id="2486263"/>
    <lineage>
        <taxon>Bacteria</taxon>
        <taxon>Bacillati</taxon>
        <taxon>Cyanobacteriota</taxon>
        <taxon>Cyanophyceae</taxon>
        <taxon>Oscillatoriophycideae</taxon>
        <taxon>Chroococcales</taxon>
        <taxon>Microcystaceae</taxon>
        <taxon>Microcystis</taxon>
    </lineage>
</organism>
<dbReference type="Proteomes" id="UP000316443">
    <property type="component" value="Unassembled WGS sequence"/>
</dbReference>
<sequence>MSSYIGRHAELYDIFYAEKPYGEEAAFVHQCLQQYSIGKTNRLLELACGTGEHALALEKFGYEIVAVDYSEDMLNCAQRKALETSSTVNFRWQDMRNLNLSEEAFDAVVCLFDSIGYVATNAALNQVLQGINRHLRPDGLLVFEFWHAAAMLPDYEPVRIRRWLIPEGEILRISETTLQLPQQLANVTYSIYELSHDGTYSSFKETQVNRYFLLQEMANLLTFSGFTPLNWFSGFRDDENISQETWHIVGVARKS</sequence>
<dbReference type="Gene3D" id="2.20.130.10">
    <property type="entry name" value="CAC2371-like domains"/>
    <property type="match status" value="1"/>
</dbReference>
<keyword evidence="1 4" id="KW-0489">Methyltransferase</keyword>
<evidence type="ECO:0000256" key="2">
    <source>
        <dbReference type="ARBA" id="ARBA00022679"/>
    </source>
</evidence>
<comment type="caution">
    <text evidence="4">The sequence shown here is derived from an EMBL/GenBank/DDBJ whole genome shotgun (WGS) entry which is preliminary data.</text>
</comment>
<protein>
    <submittedName>
        <fullName evidence="4">Class I SAM-dependent methyltransferase</fullName>
    </submittedName>
</protein>
<dbReference type="PANTHER" id="PTHR43861:SF1">
    <property type="entry name" value="TRANS-ACONITATE 2-METHYLTRANSFERASE"/>
    <property type="match status" value="1"/>
</dbReference>
<evidence type="ECO:0000256" key="1">
    <source>
        <dbReference type="ARBA" id="ARBA00022603"/>
    </source>
</evidence>
<dbReference type="Gene3D" id="3.40.50.150">
    <property type="entry name" value="Vaccinia Virus protein VP39"/>
    <property type="match status" value="1"/>
</dbReference>
<evidence type="ECO:0000259" key="3">
    <source>
        <dbReference type="Pfam" id="PF13649"/>
    </source>
</evidence>
<gene>
    <name evidence="4" type="ORF">EWV85_08345</name>
</gene>
<dbReference type="GO" id="GO:0032259">
    <property type="term" value="P:methylation"/>
    <property type="evidence" value="ECO:0007669"/>
    <property type="project" value="UniProtKB-KW"/>
</dbReference>
<dbReference type="CDD" id="cd02440">
    <property type="entry name" value="AdoMet_MTases"/>
    <property type="match status" value="1"/>
</dbReference>
<dbReference type="PANTHER" id="PTHR43861">
    <property type="entry name" value="TRANS-ACONITATE 2-METHYLTRANSFERASE-RELATED"/>
    <property type="match status" value="1"/>
</dbReference>
<proteinExistence type="predicted"/>
<evidence type="ECO:0000313" key="4">
    <source>
        <dbReference type="EMBL" id="TRT56201.1"/>
    </source>
</evidence>
<dbReference type="Pfam" id="PF13649">
    <property type="entry name" value="Methyltransf_25"/>
    <property type="match status" value="1"/>
</dbReference>
<name>A0A551Y5G8_MICAE</name>
<feature type="domain" description="Methyltransferase" evidence="3">
    <location>
        <begin position="44"/>
        <end position="139"/>
    </location>
</feature>
<evidence type="ECO:0000313" key="5">
    <source>
        <dbReference type="Proteomes" id="UP000316443"/>
    </source>
</evidence>
<dbReference type="SUPFAM" id="SSF53335">
    <property type="entry name" value="S-adenosyl-L-methionine-dependent methyltransferases"/>
    <property type="match status" value="1"/>
</dbReference>
<reference evidence="4 5" key="1">
    <citation type="submission" date="2019-01" db="EMBL/GenBank/DDBJ databases">
        <title>Coherence of Microcystis species and biogeography revealed through population genomics.</title>
        <authorList>
            <person name="Perez-Carrascal O.M."/>
            <person name="Terrat Y."/>
            <person name="Giani A."/>
            <person name="Fortin N."/>
            <person name="Tromas N."/>
            <person name="Shapiro B.J."/>
        </authorList>
    </citation>
    <scope>NUCLEOTIDE SEQUENCE [LARGE SCALE GENOMIC DNA]</scope>
    <source>
        <strain evidence="4">Ma_QC_C_20070703_M131</strain>
    </source>
</reference>
<accession>A0A551Y5G8</accession>
<dbReference type="AlphaFoldDB" id="A0A551Y5G8"/>
<dbReference type="InterPro" id="IPR029063">
    <property type="entry name" value="SAM-dependent_MTases_sf"/>
</dbReference>
<dbReference type="GO" id="GO:0008168">
    <property type="term" value="F:methyltransferase activity"/>
    <property type="evidence" value="ECO:0007669"/>
    <property type="project" value="UniProtKB-KW"/>
</dbReference>
<dbReference type="InterPro" id="IPR041698">
    <property type="entry name" value="Methyltransf_25"/>
</dbReference>
<dbReference type="EMBL" id="SFCA01000089">
    <property type="protein sequence ID" value="TRT56201.1"/>
    <property type="molecule type" value="Genomic_DNA"/>
</dbReference>
<keyword evidence="2 4" id="KW-0808">Transferase</keyword>